<dbReference type="Pfam" id="PF21088">
    <property type="entry name" value="MS_channel_1st"/>
    <property type="match status" value="1"/>
</dbReference>
<dbReference type="GO" id="GO:0008381">
    <property type="term" value="F:mechanosensitive monoatomic ion channel activity"/>
    <property type="evidence" value="ECO:0007669"/>
    <property type="project" value="InterPro"/>
</dbReference>
<evidence type="ECO:0000313" key="11">
    <source>
        <dbReference type="EMBL" id="KRL81492.1"/>
    </source>
</evidence>
<reference evidence="11 12" key="1">
    <citation type="journal article" date="2015" name="Genome Announc.">
        <title>Expanding the biotechnology potential of lactobacilli through comparative genomics of 213 strains and associated genera.</title>
        <authorList>
            <person name="Sun Z."/>
            <person name="Harris H.M."/>
            <person name="McCann A."/>
            <person name="Guo C."/>
            <person name="Argimon S."/>
            <person name="Zhang W."/>
            <person name="Yang X."/>
            <person name="Jeffery I.B."/>
            <person name="Cooney J.C."/>
            <person name="Kagawa T.F."/>
            <person name="Liu W."/>
            <person name="Song Y."/>
            <person name="Salvetti E."/>
            <person name="Wrobel A."/>
            <person name="Rasinkangas P."/>
            <person name="Parkhill J."/>
            <person name="Rea M.C."/>
            <person name="O'Sullivan O."/>
            <person name="Ritari J."/>
            <person name="Douillard F.P."/>
            <person name="Paul Ross R."/>
            <person name="Yang R."/>
            <person name="Briner A.E."/>
            <person name="Felis G.E."/>
            <person name="de Vos W.M."/>
            <person name="Barrangou R."/>
            <person name="Klaenhammer T.R."/>
            <person name="Caufield P.W."/>
            <person name="Cui Y."/>
            <person name="Zhang H."/>
            <person name="O'Toole P.W."/>
        </authorList>
    </citation>
    <scope>NUCLEOTIDE SEQUENCE [LARGE SCALE GENOMIC DNA]</scope>
    <source>
        <strain evidence="11 12">DSM 15833</strain>
    </source>
</reference>
<evidence type="ECO:0000259" key="9">
    <source>
        <dbReference type="Pfam" id="PF00924"/>
    </source>
</evidence>
<dbReference type="EMBL" id="AZFH01000036">
    <property type="protein sequence ID" value="KRL81492.1"/>
    <property type="molecule type" value="Genomic_DNA"/>
</dbReference>
<comment type="subcellular location">
    <subcellularLocation>
        <location evidence="1">Cell membrane</location>
        <topology evidence="1">Multi-pass membrane protein</topology>
    </subcellularLocation>
</comment>
<keyword evidence="4 8" id="KW-0812">Transmembrane</keyword>
<dbReference type="InterPro" id="IPR049142">
    <property type="entry name" value="MS_channel_1st"/>
</dbReference>
<evidence type="ECO:0000256" key="1">
    <source>
        <dbReference type="ARBA" id="ARBA00004651"/>
    </source>
</evidence>
<evidence type="ECO:0000256" key="2">
    <source>
        <dbReference type="ARBA" id="ARBA00008017"/>
    </source>
</evidence>
<evidence type="ECO:0000256" key="6">
    <source>
        <dbReference type="ARBA" id="ARBA00023136"/>
    </source>
</evidence>
<dbReference type="InterPro" id="IPR023408">
    <property type="entry name" value="MscS_beta-dom_sf"/>
</dbReference>
<dbReference type="InterPro" id="IPR006685">
    <property type="entry name" value="MscS_channel_2nd"/>
</dbReference>
<dbReference type="RefSeq" id="WP_025020712.1">
    <property type="nucleotide sequence ID" value="NZ_AZFH01000036.1"/>
</dbReference>
<keyword evidence="3" id="KW-1003">Cell membrane</keyword>
<evidence type="ECO:0000259" key="10">
    <source>
        <dbReference type="Pfam" id="PF21088"/>
    </source>
</evidence>
<dbReference type="FunFam" id="2.30.30.60:FF:000001">
    <property type="entry name" value="MscS Mechanosensitive ion channel"/>
    <property type="match status" value="1"/>
</dbReference>
<keyword evidence="6 8" id="KW-0472">Membrane</keyword>
<dbReference type="InterPro" id="IPR011014">
    <property type="entry name" value="MscS_channel_TM-2"/>
</dbReference>
<proteinExistence type="inferred from homology"/>
<feature type="domain" description="Mechanosensitive ion channel MscS" evidence="9">
    <location>
        <begin position="135"/>
        <end position="198"/>
    </location>
</feature>
<evidence type="ECO:0000256" key="5">
    <source>
        <dbReference type="ARBA" id="ARBA00022989"/>
    </source>
</evidence>
<dbReference type="InterPro" id="IPR010920">
    <property type="entry name" value="LSM_dom_sf"/>
</dbReference>
<evidence type="ECO:0000256" key="8">
    <source>
        <dbReference type="SAM" id="Phobius"/>
    </source>
</evidence>
<evidence type="ECO:0000313" key="12">
    <source>
        <dbReference type="Proteomes" id="UP000051048"/>
    </source>
</evidence>
<evidence type="ECO:0000256" key="4">
    <source>
        <dbReference type="ARBA" id="ARBA00022692"/>
    </source>
</evidence>
<feature type="transmembrane region" description="Helical" evidence="8">
    <location>
        <begin position="35"/>
        <end position="56"/>
    </location>
</feature>
<dbReference type="SUPFAM" id="SSF50182">
    <property type="entry name" value="Sm-like ribonucleoproteins"/>
    <property type="match status" value="1"/>
</dbReference>
<dbReference type="SUPFAM" id="SSF82689">
    <property type="entry name" value="Mechanosensitive channel protein MscS (YggB), C-terminal domain"/>
    <property type="match status" value="1"/>
</dbReference>
<comment type="similarity">
    <text evidence="2">Belongs to the MscS (TC 1.A.23) family.</text>
</comment>
<gene>
    <name evidence="11" type="ORF">FC36_GL001696</name>
</gene>
<dbReference type="Gene3D" id="1.10.287.1260">
    <property type="match status" value="1"/>
</dbReference>
<organism evidence="11 12">
    <name type="scientific">Ligilactobacillus equi DSM 15833 = JCM 10991</name>
    <dbReference type="NCBI Taxonomy" id="1423740"/>
    <lineage>
        <taxon>Bacteria</taxon>
        <taxon>Bacillati</taxon>
        <taxon>Bacillota</taxon>
        <taxon>Bacilli</taxon>
        <taxon>Lactobacillales</taxon>
        <taxon>Lactobacillaceae</taxon>
        <taxon>Ligilactobacillus</taxon>
    </lineage>
</organism>
<dbReference type="SUPFAM" id="SSF82861">
    <property type="entry name" value="Mechanosensitive channel protein MscS (YggB), transmembrane region"/>
    <property type="match status" value="1"/>
</dbReference>
<dbReference type="OrthoDB" id="9809206at2"/>
<comment type="function">
    <text evidence="7">May play a role in resistance to osmotic downshock.</text>
</comment>
<dbReference type="InterPro" id="IPR045276">
    <property type="entry name" value="YbiO_bact"/>
</dbReference>
<name>A0A0R1TNN2_9LACO</name>
<dbReference type="GO" id="GO:0005886">
    <property type="term" value="C:plasma membrane"/>
    <property type="evidence" value="ECO:0007669"/>
    <property type="project" value="UniProtKB-SubCell"/>
</dbReference>
<protein>
    <submittedName>
        <fullName evidence="11">Small-conductance mechanosensitive channel</fullName>
    </submittedName>
</protein>
<dbReference type="Gene3D" id="2.30.30.60">
    <property type="match status" value="1"/>
</dbReference>
<dbReference type="PATRIC" id="fig|1423740.3.peg.1830"/>
<evidence type="ECO:0000256" key="3">
    <source>
        <dbReference type="ARBA" id="ARBA00022475"/>
    </source>
</evidence>
<dbReference type="Gene3D" id="3.30.70.100">
    <property type="match status" value="1"/>
</dbReference>
<dbReference type="Pfam" id="PF00924">
    <property type="entry name" value="MS_channel_2nd"/>
    <property type="match status" value="1"/>
</dbReference>
<accession>A0A0R1TNN2</accession>
<dbReference type="AlphaFoldDB" id="A0A0R1TNN2"/>
<sequence>MTHFFIAKENVLDRQVSKQTNLLTRYLNSIDWDSLFSKVVTTTILIIFISFIFLIVNSIGKKIIDRSFNHAHKVTIMEQNKAETIHTLLRNIFHYAMVFLYIYAVLSTLGVPVATLVAGASIFSVAIGLGAQGFITDMITGGFILLEQQLSVGDEVKIGTVSGTVYAVGLRTTQVLDYDGTMHYIPNRNITIVSNLSRSDMRALVTIPLDTTQSITDMEKVLEGVNTKLAKTFAKDITQGPTLLGAVDAGNGRLTYQVLIYTKNGAQYNIQRTYLAHYLEALQQAGFKIPAVAAPSAPK</sequence>
<keyword evidence="5 8" id="KW-1133">Transmembrane helix</keyword>
<feature type="domain" description="Mechanosensitive ion channel transmembrane helices 2/3" evidence="10">
    <location>
        <begin position="92"/>
        <end position="132"/>
    </location>
</feature>
<feature type="transmembrane region" description="Helical" evidence="8">
    <location>
        <begin position="92"/>
        <end position="110"/>
    </location>
</feature>
<dbReference type="Proteomes" id="UP000051048">
    <property type="component" value="Unassembled WGS sequence"/>
</dbReference>
<dbReference type="InterPro" id="IPR011066">
    <property type="entry name" value="MscS_channel_C_sf"/>
</dbReference>
<dbReference type="STRING" id="1423740.FC36_GL001696"/>
<evidence type="ECO:0000256" key="7">
    <source>
        <dbReference type="ARBA" id="ARBA00059688"/>
    </source>
</evidence>
<dbReference type="PANTHER" id="PTHR30460">
    <property type="entry name" value="MODERATE CONDUCTANCE MECHANOSENSITIVE CHANNEL YBIO"/>
    <property type="match status" value="1"/>
</dbReference>
<comment type="caution">
    <text evidence="11">The sequence shown here is derived from an EMBL/GenBank/DDBJ whole genome shotgun (WGS) entry which is preliminary data.</text>
</comment>
<dbReference type="PANTHER" id="PTHR30460:SF0">
    <property type="entry name" value="MODERATE CONDUCTANCE MECHANOSENSITIVE CHANNEL YBIO"/>
    <property type="match status" value="1"/>
</dbReference>